<dbReference type="EMBL" id="FOGI01000002">
    <property type="protein sequence ID" value="SER27532.1"/>
    <property type="molecule type" value="Genomic_DNA"/>
</dbReference>
<dbReference type="FunFam" id="3.40.50.300:FF:000533">
    <property type="entry name" value="Helicase, Snf2 family"/>
    <property type="match status" value="1"/>
</dbReference>
<organism evidence="4 5">
    <name type="scientific">Actinokineospora terrae</name>
    <dbReference type="NCBI Taxonomy" id="155974"/>
    <lineage>
        <taxon>Bacteria</taxon>
        <taxon>Bacillati</taxon>
        <taxon>Actinomycetota</taxon>
        <taxon>Actinomycetes</taxon>
        <taxon>Pseudonocardiales</taxon>
        <taxon>Pseudonocardiaceae</taxon>
        <taxon>Actinokineospora</taxon>
    </lineage>
</organism>
<dbReference type="Gene3D" id="3.40.50.10810">
    <property type="entry name" value="Tandem AAA-ATPase domain"/>
    <property type="match status" value="1"/>
</dbReference>
<dbReference type="PANTHER" id="PTHR10799">
    <property type="entry name" value="SNF2/RAD54 HELICASE FAMILY"/>
    <property type="match status" value="1"/>
</dbReference>
<keyword evidence="4" id="KW-0067">ATP-binding</keyword>
<evidence type="ECO:0000313" key="4">
    <source>
        <dbReference type="EMBL" id="SER27532.1"/>
    </source>
</evidence>
<dbReference type="SUPFAM" id="SSF52540">
    <property type="entry name" value="P-loop containing nucleoside triphosphate hydrolases"/>
    <property type="match status" value="2"/>
</dbReference>
<gene>
    <name evidence="4" type="ORF">SAMN04487818_102352</name>
</gene>
<dbReference type="PROSITE" id="PS51192">
    <property type="entry name" value="HELICASE_ATP_BIND_1"/>
    <property type="match status" value="1"/>
</dbReference>
<dbReference type="InterPro" id="IPR022138">
    <property type="entry name" value="DUF3670"/>
</dbReference>
<dbReference type="InterPro" id="IPR001650">
    <property type="entry name" value="Helicase_C-like"/>
</dbReference>
<evidence type="ECO:0000259" key="3">
    <source>
        <dbReference type="PROSITE" id="PS51194"/>
    </source>
</evidence>
<keyword evidence="4" id="KW-0547">Nucleotide-binding</keyword>
<dbReference type="FunFam" id="3.40.50.10810:FF:000031">
    <property type="entry name" value="Helicase, SNF2/RAD54 family"/>
    <property type="match status" value="1"/>
</dbReference>
<dbReference type="InterPro" id="IPR049730">
    <property type="entry name" value="SNF2/RAD54-like_C"/>
</dbReference>
<dbReference type="InterPro" id="IPR000330">
    <property type="entry name" value="SNF2_N"/>
</dbReference>
<dbReference type="InterPro" id="IPR038718">
    <property type="entry name" value="SNF2-like_sf"/>
</dbReference>
<dbReference type="GO" id="GO:0016787">
    <property type="term" value="F:hydrolase activity"/>
    <property type="evidence" value="ECO:0007669"/>
    <property type="project" value="UniProtKB-KW"/>
</dbReference>
<dbReference type="SMART" id="SM00487">
    <property type="entry name" value="DEXDc"/>
    <property type="match status" value="1"/>
</dbReference>
<dbReference type="InterPro" id="IPR014001">
    <property type="entry name" value="Helicase_ATP-bd"/>
</dbReference>
<evidence type="ECO:0000256" key="1">
    <source>
        <dbReference type="ARBA" id="ARBA00022801"/>
    </source>
</evidence>
<dbReference type="GO" id="GO:0005524">
    <property type="term" value="F:ATP binding"/>
    <property type="evidence" value="ECO:0007669"/>
    <property type="project" value="InterPro"/>
</dbReference>
<name>A0A1H9MV21_9PSEU</name>
<dbReference type="AlphaFoldDB" id="A0A1H9MV21"/>
<dbReference type="Pfam" id="PF00176">
    <property type="entry name" value="SNF2-rel_dom"/>
    <property type="match status" value="1"/>
</dbReference>
<dbReference type="Pfam" id="PF12419">
    <property type="entry name" value="DUF3670"/>
    <property type="match status" value="1"/>
</dbReference>
<dbReference type="Pfam" id="PF00271">
    <property type="entry name" value="Helicase_C"/>
    <property type="match status" value="1"/>
</dbReference>
<dbReference type="SMART" id="SM00490">
    <property type="entry name" value="HELICc"/>
    <property type="match status" value="1"/>
</dbReference>
<dbReference type="Proteomes" id="UP000199051">
    <property type="component" value="Unassembled WGS sequence"/>
</dbReference>
<reference evidence="5" key="1">
    <citation type="submission" date="2016-10" db="EMBL/GenBank/DDBJ databases">
        <authorList>
            <person name="Varghese N."/>
            <person name="Submissions S."/>
        </authorList>
    </citation>
    <scope>NUCLEOTIDE SEQUENCE [LARGE SCALE GENOMIC DNA]</scope>
    <source>
        <strain evidence="5">DSM 44260</strain>
    </source>
</reference>
<keyword evidence="1" id="KW-0378">Hydrolase</keyword>
<proteinExistence type="predicted"/>
<dbReference type="STRING" id="155974.SAMN04487818_102352"/>
<feature type="domain" description="Helicase ATP-binding" evidence="2">
    <location>
        <begin position="463"/>
        <end position="615"/>
    </location>
</feature>
<protein>
    <submittedName>
        <fullName evidence="4">SNF2 Helicase protein</fullName>
    </submittedName>
</protein>
<dbReference type="CDD" id="cd18793">
    <property type="entry name" value="SF2_C_SNF"/>
    <property type="match status" value="1"/>
</dbReference>
<evidence type="ECO:0000313" key="5">
    <source>
        <dbReference type="Proteomes" id="UP000199051"/>
    </source>
</evidence>
<keyword evidence="5" id="KW-1185">Reference proteome</keyword>
<feature type="domain" description="Helicase C-terminal" evidence="3">
    <location>
        <begin position="743"/>
        <end position="897"/>
    </location>
</feature>
<dbReference type="Gene3D" id="3.40.50.300">
    <property type="entry name" value="P-loop containing nucleotide triphosphate hydrolases"/>
    <property type="match status" value="1"/>
</dbReference>
<dbReference type="PROSITE" id="PS51194">
    <property type="entry name" value="HELICASE_CTER"/>
    <property type="match status" value="1"/>
</dbReference>
<sequence length="911" mass="97254">MELVFERGDPARAGAFLIYGSGHLPEPGVPAEVVMALPDETGAVVARPVPVRRVPVGAMVPVLLGDQTGVSASVAFYGAVVRNALHLIARGRLLPGVSPGGVDAWRVGPYDVADVERLRALASAMPAAARAVPVADGRLPDARELVRALYDAVADTMPRTPGASWLTGDPRFADLETTADHTQDAIDLGEWARQVAAGVDVGLRVALRLESRGDPTRLTAVVRLRDLADPIRITDAEALWTGAETGFGERATFEAMVAVRRAAAVWSPLESLLADAEPTGLDLVDADVADLLDGAETRLAEAGVAIEWPDEMSRDLGARVVVHAPGARPDNVATHLRDSPPLPTRWQLLLAGLPLTDTETAAVASLRPIVALRGQSVLVPPDLGRKAREPDLPPFPAFAGFTAAVVGSSEIADTLVETVADGWLGGVVDLVADPEGGPEPLVSPPGLKASLRDYQSRGVRWLNRMTALGFGGCLADDMGLGKTVTLIALHLARAATEPTLVVCPASVLGNWENEITRFAPGTPVRRFHGESRSLVDVEGFVLTTYATMRLDAAALAGVRWGLVVADEAQNVKNRLSDTAKALRAIPAAARVALTGTPVENSLIDLWTLLDWTTPGLLGTASAFRSTWGRAIEVDRDNRVAGRFGALVRPFVLRRRKSDPGIAAELPPKIETDHPVALTDEQAVLYQRVVDEVMAEIRASETPIARRGLVLKLLVALKQVCNHPAHYLRETGTPARSRSEKLQLLDELVSTIAAEGGAVLVFTQYVRMARLLELHFAATGVPTLLLHGGTPVRAREEMVRRFQAGDAPVFLLSLKAAGTGLTLTRADHVVHFDRWWNPAVEAQATDRAHRIGQTKSVQVHRFTAVGTLEERVATLLESKKELADAVLGGGEAALSELSDAELLRLVSLGSRR</sequence>
<evidence type="ECO:0000259" key="2">
    <source>
        <dbReference type="PROSITE" id="PS51192"/>
    </source>
</evidence>
<dbReference type="GO" id="GO:0004386">
    <property type="term" value="F:helicase activity"/>
    <property type="evidence" value="ECO:0007669"/>
    <property type="project" value="UniProtKB-KW"/>
</dbReference>
<dbReference type="InterPro" id="IPR027417">
    <property type="entry name" value="P-loop_NTPase"/>
</dbReference>
<accession>A0A1H9MV21</accession>
<keyword evidence="4" id="KW-0347">Helicase</keyword>